<dbReference type="AlphaFoldDB" id="A0A9Q3CDZ1"/>
<comment type="caution">
    <text evidence="1">The sequence shown here is derived from an EMBL/GenBank/DDBJ whole genome shotgun (WGS) entry which is preliminary data.</text>
</comment>
<sequence>MRESFVGVFTIVRLIGKNAVEIRLTEDFSRKHPVFSVNLVKPYHQTDDEKSLKRKKIVTHEKLVEEDYSPGAVKKIIKSRKIRNKGKEKGHYLVILKNQPEDKYKWLSEKEIPH</sequence>
<accession>A0A9Q3CDZ1</accession>
<reference evidence="1" key="1">
    <citation type="submission" date="2021-03" db="EMBL/GenBank/DDBJ databases">
        <title>Draft genome sequence of rust myrtle Austropuccinia psidii MF-1, a brazilian biotype.</title>
        <authorList>
            <person name="Quecine M.C."/>
            <person name="Pachon D.M.R."/>
            <person name="Bonatelli M.L."/>
            <person name="Correr F.H."/>
            <person name="Franceschini L.M."/>
            <person name="Leite T.F."/>
            <person name="Margarido G.R.A."/>
            <person name="Almeida C.A."/>
            <person name="Ferrarezi J.A."/>
            <person name="Labate C.A."/>
        </authorList>
    </citation>
    <scope>NUCLEOTIDE SEQUENCE</scope>
    <source>
        <strain evidence="1">MF-1</strain>
    </source>
</reference>
<dbReference type="EMBL" id="AVOT02006636">
    <property type="protein sequence ID" value="MBW0482058.1"/>
    <property type="molecule type" value="Genomic_DNA"/>
</dbReference>
<organism evidence="1 2">
    <name type="scientific">Austropuccinia psidii MF-1</name>
    <dbReference type="NCBI Taxonomy" id="1389203"/>
    <lineage>
        <taxon>Eukaryota</taxon>
        <taxon>Fungi</taxon>
        <taxon>Dikarya</taxon>
        <taxon>Basidiomycota</taxon>
        <taxon>Pucciniomycotina</taxon>
        <taxon>Pucciniomycetes</taxon>
        <taxon>Pucciniales</taxon>
        <taxon>Sphaerophragmiaceae</taxon>
        <taxon>Austropuccinia</taxon>
    </lineage>
</organism>
<proteinExistence type="predicted"/>
<name>A0A9Q3CDZ1_9BASI</name>
<dbReference type="Proteomes" id="UP000765509">
    <property type="component" value="Unassembled WGS sequence"/>
</dbReference>
<protein>
    <submittedName>
        <fullName evidence="1">Uncharacterized protein</fullName>
    </submittedName>
</protein>
<evidence type="ECO:0000313" key="2">
    <source>
        <dbReference type="Proteomes" id="UP000765509"/>
    </source>
</evidence>
<keyword evidence="2" id="KW-1185">Reference proteome</keyword>
<dbReference type="OrthoDB" id="3929326at2759"/>
<gene>
    <name evidence="1" type="ORF">O181_021773</name>
</gene>
<evidence type="ECO:0000313" key="1">
    <source>
        <dbReference type="EMBL" id="MBW0482058.1"/>
    </source>
</evidence>